<keyword evidence="4 6" id="KW-0472">Membrane</keyword>
<evidence type="ECO:0000259" key="7">
    <source>
        <dbReference type="Pfam" id="PF04932"/>
    </source>
</evidence>
<feature type="transmembrane region" description="Helical" evidence="6">
    <location>
        <begin position="92"/>
        <end position="110"/>
    </location>
</feature>
<evidence type="ECO:0000313" key="9">
    <source>
        <dbReference type="Proteomes" id="UP001500506"/>
    </source>
</evidence>
<evidence type="ECO:0000256" key="4">
    <source>
        <dbReference type="ARBA" id="ARBA00023136"/>
    </source>
</evidence>
<keyword evidence="2 6" id="KW-0812">Transmembrane</keyword>
<feature type="transmembrane region" description="Helical" evidence="6">
    <location>
        <begin position="21"/>
        <end position="38"/>
    </location>
</feature>
<name>A0ABP4WT52_9MICO</name>
<feature type="transmembrane region" description="Helical" evidence="6">
    <location>
        <begin position="407"/>
        <end position="428"/>
    </location>
</feature>
<feature type="transmembrane region" description="Helical" evidence="6">
    <location>
        <begin position="358"/>
        <end position="382"/>
    </location>
</feature>
<dbReference type="PANTHER" id="PTHR37422:SF13">
    <property type="entry name" value="LIPOPOLYSACCHARIDE BIOSYNTHESIS PROTEIN PA4999-RELATED"/>
    <property type="match status" value="1"/>
</dbReference>
<feature type="transmembrane region" description="Helical" evidence="6">
    <location>
        <begin position="148"/>
        <end position="166"/>
    </location>
</feature>
<keyword evidence="9" id="KW-1185">Reference proteome</keyword>
<sequence length="461" mass="50233">MTSTTTRRELWRERIADLWANAWRWVLAAFGAVVATYFVLERGFVGGATLAIVIGGLVVAAALTTSKPLAIALFAMPGLLVAQRIGLGGGDLSVSDAALAAAFGTALLLGHRPYSKPLRQLLLINLVYQFATLFTVVVNPYALNTIEWFHAWLLVSGALIVGWALGAAGYARLALSLIVFTATLFAAFTVVAAGFQYAVGDFGPATPTWPFPMHKNFIGTVLAFGAIIAYLNPDWVGWTKGWARFAFVLMAAGIVVAQSRQALIGLVAAIIIAVLRRSTTGRSRWVLLLLIPAAWLVISMVVEQVESQNRHNSVFQRVEWFREVYHFWRESPIFGHGLRYWYNPGELGYQPPQAELEVLASAGVVGLIGFLVMWIGVLVVLWRVDPRFGTLAVAVLLSRFVQSQFDLFWVAVQVSVPFVVAGICLGAMDHERRAKEAREELATPEPLARLGASKAGTGPGR</sequence>
<dbReference type="InterPro" id="IPR051533">
    <property type="entry name" value="WaaL-like"/>
</dbReference>
<evidence type="ECO:0000256" key="3">
    <source>
        <dbReference type="ARBA" id="ARBA00022989"/>
    </source>
</evidence>
<dbReference type="Pfam" id="PF04932">
    <property type="entry name" value="Wzy_C"/>
    <property type="match status" value="1"/>
</dbReference>
<feature type="transmembrane region" description="Helical" evidence="6">
    <location>
        <begin position="44"/>
        <end position="62"/>
    </location>
</feature>
<dbReference type="PANTHER" id="PTHR37422">
    <property type="entry name" value="TEICHURONIC ACID BIOSYNTHESIS PROTEIN TUAE"/>
    <property type="match status" value="1"/>
</dbReference>
<dbReference type="InterPro" id="IPR007016">
    <property type="entry name" value="O-antigen_ligase-rel_domated"/>
</dbReference>
<gene>
    <name evidence="8" type="ORF">GCM10009747_22160</name>
</gene>
<evidence type="ECO:0000313" key="8">
    <source>
        <dbReference type="EMBL" id="GAA1762368.1"/>
    </source>
</evidence>
<feature type="transmembrane region" description="Helical" evidence="6">
    <location>
        <begin position="245"/>
        <end position="273"/>
    </location>
</feature>
<dbReference type="EMBL" id="BAAANH010000004">
    <property type="protein sequence ID" value="GAA1762368.1"/>
    <property type="molecule type" value="Genomic_DNA"/>
</dbReference>
<feature type="transmembrane region" description="Helical" evidence="6">
    <location>
        <begin position="285"/>
        <end position="302"/>
    </location>
</feature>
<evidence type="ECO:0000256" key="5">
    <source>
        <dbReference type="SAM" id="MobiDB-lite"/>
    </source>
</evidence>
<feature type="transmembrane region" description="Helical" evidence="6">
    <location>
        <begin position="173"/>
        <end position="197"/>
    </location>
</feature>
<comment type="caution">
    <text evidence="8">The sequence shown here is derived from an EMBL/GenBank/DDBJ whole genome shotgun (WGS) entry which is preliminary data.</text>
</comment>
<organism evidence="8 9">
    <name type="scientific">Agromyces humatus</name>
    <dbReference type="NCBI Taxonomy" id="279573"/>
    <lineage>
        <taxon>Bacteria</taxon>
        <taxon>Bacillati</taxon>
        <taxon>Actinomycetota</taxon>
        <taxon>Actinomycetes</taxon>
        <taxon>Micrococcales</taxon>
        <taxon>Microbacteriaceae</taxon>
        <taxon>Agromyces</taxon>
    </lineage>
</organism>
<evidence type="ECO:0000256" key="6">
    <source>
        <dbReference type="SAM" id="Phobius"/>
    </source>
</evidence>
<comment type="subcellular location">
    <subcellularLocation>
        <location evidence="1">Membrane</location>
        <topology evidence="1">Multi-pass membrane protein</topology>
    </subcellularLocation>
</comment>
<feature type="region of interest" description="Disordered" evidence="5">
    <location>
        <begin position="435"/>
        <end position="461"/>
    </location>
</feature>
<dbReference type="RefSeq" id="WP_232497595.1">
    <property type="nucleotide sequence ID" value="NZ_BAAANH010000004.1"/>
</dbReference>
<evidence type="ECO:0000256" key="2">
    <source>
        <dbReference type="ARBA" id="ARBA00022692"/>
    </source>
</evidence>
<protein>
    <recommendedName>
        <fullName evidence="7">O-antigen ligase-related domain-containing protein</fullName>
    </recommendedName>
</protein>
<feature type="domain" description="O-antigen ligase-related" evidence="7">
    <location>
        <begin position="245"/>
        <end position="371"/>
    </location>
</feature>
<feature type="transmembrane region" description="Helical" evidence="6">
    <location>
        <begin position="69"/>
        <end position="86"/>
    </location>
</feature>
<feature type="transmembrane region" description="Helical" evidence="6">
    <location>
        <begin position="122"/>
        <end position="142"/>
    </location>
</feature>
<keyword evidence="3 6" id="KW-1133">Transmembrane helix</keyword>
<accession>A0ABP4WT52</accession>
<proteinExistence type="predicted"/>
<dbReference type="Proteomes" id="UP001500506">
    <property type="component" value="Unassembled WGS sequence"/>
</dbReference>
<reference evidence="9" key="1">
    <citation type="journal article" date="2019" name="Int. J. Syst. Evol. Microbiol.">
        <title>The Global Catalogue of Microorganisms (GCM) 10K type strain sequencing project: providing services to taxonomists for standard genome sequencing and annotation.</title>
        <authorList>
            <consortium name="The Broad Institute Genomics Platform"/>
            <consortium name="The Broad Institute Genome Sequencing Center for Infectious Disease"/>
            <person name="Wu L."/>
            <person name="Ma J."/>
        </authorList>
    </citation>
    <scope>NUCLEOTIDE SEQUENCE [LARGE SCALE GENOMIC DNA]</scope>
    <source>
        <strain evidence="9">JCM 14319</strain>
    </source>
</reference>
<feature type="transmembrane region" description="Helical" evidence="6">
    <location>
        <begin position="217"/>
        <end position="233"/>
    </location>
</feature>
<evidence type="ECO:0000256" key="1">
    <source>
        <dbReference type="ARBA" id="ARBA00004141"/>
    </source>
</evidence>